<dbReference type="Proteomes" id="UP000276133">
    <property type="component" value="Unassembled WGS sequence"/>
</dbReference>
<sequence>MFRIEKCSTLNKYSFSISFPNISFLPNKFQSFLLFLKNELFSLVNSRLDVILCVLLDIYLTCQQSQFLHHVQQIVQVDLIRLNLIWIHERIIGQVRIVDHFFAQNFSSCSLFRLVNCCVNSSTFFCSSLFKLLLLDLDLALDIRIKNKSIPIIYKIESVQKNKKTFINSVLNLKKIRKKYVVSIDTDFLTQYINTFFMLIKVAQGYLDFCGKKQI</sequence>
<protein>
    <submittedName>
        <fullName evidence="1">Uncharacterized protein</fullName>
    </submittedName>
</protein>
<evidence type="ECO:0000313" key="2">
    <source>
        <dbReference type="Proteomes" id="UP000276133"/>
    </source>
</evidence>
<proteinExistence type="predicted"/>
<keyword evidence="2" id="KW-1185">Reference proteome</keyword>
<accession>A0A3M7SAH8</accession>
<gene>
    <name evidence="1" type="ORF">BpHYR1_027866</name>
</gene>
<dbReference type="EMBL" id="REGN01001745">
    <property type="protein sequence ID" value="RNA32804.1"/>
    <property type="molecule type" value="Genomic_DNA"/>
</dbReference>
<evidence type="ECO:0000313" key="1">
    <source>
        <dbReference type="EMBL" id="RNA32804.1"/>
    </source>
</evidence>
<comment type="caution">
    <text evidence="1">The sequence shown here is derived from an EMBL/GenBank/DDBJ whole genome shotgun (WGS) entry which is preliminary data.</text>
</comment>
<dbReference type="AlphaFoldDB" id="A0A3M7SAH8"/>
<name>A0A3M7SAH8_BRAPC</name>
<organism evidence="1 2">
    <name type="scientific">Brachionus plicatilis</name>
    <name type="common">Marine rotifer</name>
    <name type="synonym">Brachionus muelleri</name>
    <dbReference type="NCBI Taxonomy" id="10195"/>
    <lineage>
        <taxon>Eukaryota</taxon>
        <taxon>Metazoa</taxon>
        <taxon>Spiralia</taxon>
        <taxon>Gnathifera</taxon>
        <taxon>Rotifera</taxon>
        <taxon>Eurotatoria</taxon>
        <taxon>Monogononta</taxon>
        <taxon>Pseudotrocha</taxon>
        <taxon>Ploima</taxon>
        <taxon>Brachionidae</taxon>
        <taxon>Brachionus</taxon>
    </lineage>
</organism>
<reference evidence="1 2" key="1">
    <citation type="journal article" date="2018" name="Sci. Rep.">
        <title>Genomic signatures of local adaptation to the degree of environmental predictability in rotifers.</title>
        <authorList>
            <person name="Franch-Gras L."/>
            <person name="Hahn C."/>
            <person name="Garcia-Roger E.M."/>
            <person name="Carmona M.J."/>
            <person name="Serra M."/>
            <person name="Gomez A."/>
        </authorList>
    </citation>
    <scope>NUCLEOTIDE SEQUENCE [LARGE SCALE GENOMIC DNA]</scope>
    <source>
        <strain evidence="1">HYR1</strain>
    </source>
</reference>